<organism evidence="3 4">
    <name type="scientific">Acidithiobacillus thiooxidans</name>
    <name type="common">Thiobacillus thiooxidans</name>
    <dbReference type="NCBI Taxonomy" id="930"/>
    <lineage>
        <taxon>Bacteria</taxon>
        <taxon>Pseudomonadati</taxon>
        <taxon>Pseudomonadota</taxon>
        <taxon>Acidithiobacillia</taxon>
        <taxon>Acidithiobacillales</taxon>
        <taxon>Acidithiobacillaceae</taxon>
        <taxon>Acidithiobacillus</taxon>
    </lineage>
</organism>
<dbReference type="InterPro" id="IPR002509">
    <property type="entry name" value="NODB_dom"/>
</dbReference>
<evidence type="ECO:0000259" key="2">
    <source>
        <dbReference type="PROSITE" id="PS51677"/>
    </source>
</evidence>
<dbReference type="GO" id="GO:0016810">
    <property type="term" value="F:hydrolase activity, acting on carbon-nitrogen (but not peptide) bonds"/>
    <property type="evidence" value="ECO:0007669"/>
    <property type="project" value="InterPro"/>
</dbReference>
<comment type="caution">
    <text evidence="3">The sequence shown here is derived from an EMBL/GenBank/DDBJ whole genome shotgun (WGS) entry which is preliminary data.</text>
</comment>
<proteinExistence type="predicted"/>
<sequence>MEVFGHMQLTSVLWVLAGVVVLVNVGLGFLVMCPRCKVISSNLVRLPENAVKRGEIVLTFDDGPDAYVTPLILDQLDKYCAKASFFCIGKKAVAHPDLLAEIVRRGHSIENHSYNHRNLFAFCGMRKLTIEVLATQQVLNLANNSVNPRFFRAPFGFRSPWLGFVLRQLHMQHVAWTRRGYDTVCHNSDLVFRRLVHNLSAGDILLMHDGGSASTVTGQPVVLEVLPRLLECFEQHDLHSVSLPMALDNSGF</sequence>
<reference evidence="3 4" key="1">
    <citation type="journal article" date="2016" name="Int. J. Mol. Sci.">
        <title>Comparative genomics of the extreme acidophile Acidithiobacillus thiooxidans reveals intraspecific divergence and niche adaptation.</title>
        <authorList>
            <person name="Zhang X."/>
            <person name="Feng X."/>
            <person name="Tao J."/>
            <person name="Ma L."/>
            <person name="Xiao Y."/>
            <person name="Liang Y."/>
            <person name="Liu X."/>
            <person name="Yin H."/>
        </authorList>
    </citation>
    <scope>NUCLEOTIDE SEQUENCE [LARGE SCALE GENOMIC DNA]</scope>
    <source>
        <strain evidence="3 4">A02</strain>
    </source>
</reference>
<accession>A0A1C2IA53</accession>
<dbReference type="PANTHER" id="PTHR10587:SF137">
    <property type="entry name" value="4-DEOXY-4-FORMAMIDO-L-ARABINOSE-PHOSPHOUNDECAPRENOL DEFORMYLASE ARND-RELATED"/>
    <property type="match status" value="1"/>
</dbReference>
<dbReference type="Gene3D" id="3.20.20.370">
    <property type="entry name" value="Glycoside hydrolase/deacetylase"/>
    <property type="match status" value="1"/>
</dbReference>
<protein>
    <recommendedName>
        <fullName evidence="2">NodB homology domain-containing protein</fullName>
    </recommendedName>
</protein>
<dbReference type="SUPFAM" id="SSF88713">
    <property type="entry name" value="Glycoside hydrolase/deacetylase"/>
    <property type="match status" value="1"/>
</dbReference>
<dbReference type="Pfam" id="PF01522">
    <property type="entry name" value="Polysacc_deac_1"/>
    <property type="match status" value="1"/>
</dbReference>
<dbReference type="InterPro" id="IPR011330">
    <property type="entry name" value="Glyco_hydro/deAcase_b/a-brl"/>
</dbReference>
<keyword evidence="1" id="KW-1133">Transmembrane helix</keyword>
<dbReference type="STRING" id="930.GCA_002079865_02517"/>
<dbReference type="GO" id="GO:0005975">
    <property type="term" value="P:carbohydrate metabolic process"/>
    <property type="evidence" value="ECO:0007669"/>
    <property type="project" value="InterPro"/>
</dbReference>
<feature type="transmembrane region" description="Helical" evidence="1">
    <location>
        <begin position="12"/>
        <end position="32"/>
    </location>
</feature>
<evidence type="ECO:0000256" key="1">
    <source>
        <dbReference type="SAM" id="Phobius"/>
    </source>
</evidence>
<dbReference type="PANTHER" id="PTHR10587">
    <property type="entry name" value="GLYCOSYL TRANSFERASE-RELATED"/>
    <property type="match status" value="1"/>
</dbReference>
<dbReference type="Proteomes" id="UP000094893">
    <property type="component" value="Unassembled WGS sequence"/>
</dbReference>
<name>A0A1C2IA53_ACITH</name>
<evidence type="ECO:0000313" key="3">
    <source>
        <dbReference type="EMBL" id="OCX76572.1"/>
    </source>
</evidence>
<dbReference type="EMBL" id="LWSA01000024">
    <property type="protein sequence ID" value="OCX76572.1"/>
    <property type="molecule type" value="Genomic_DNA"/>
</dbReference>
<evidence type="ECO:0000313" key="4">
    <source>
        <dbReference type="Proteomes" id="UP000094893"/>
    </source>
</evidence>
<keyword evidence="1" id="KW-0812">Transmembrane</keyword>
<dbReference type="PROSITE" id="PS51677">
    <property type="entry name" value="NODB"/>
    <property type="match status" value="1"/>
</dbReference>
<gene>
    <name evidence="3" type="ORF">A6P07_02105</name>
</gene>
<dbReference type="AlphaFoldDB" id="A0A1C2IA53"/>
<dbReference type="InterPro" id="IPR050248">
    <property type="entry name" value="Polysacc_deacetylase_ArnD"/>
</dbReference>
<keyword evidence="1" id="KW-0472">Membrane</keyword>
<dbReference type="CDD" id="cd10917">
    <property type="entry name" value="CE4_NodB_like_6s_7s"/>
    <property type="match status" value="1"/>
</dbReference>
<feature type="domain" description="NodB homology" evidence="2">
    <location>
        <begin position="54"/>
        <end position="241"/>
    </location>
</feature>
<dbReference type="RefSeq" id="WP_024895508.1">
    <property type="nucleotide sequence ID" value="NZ_JAAOMO010000116.1"/>
</dbReference>